<dbReference type="InterPro" id="IPR036390">
    <property type="entry name" value="WH_DNA-bd_sf"/>
</dbReference>
<dbReference type="InterPro" id="IPR025420">
    <property type="entry name" value="DUF4143"/>
</dbReference>
<dbReference type="PANTHER" id="PTHR33295">
    <property type="entry name" value="ATPASE"/>
    <property type="match status" value="1"/>
</dbReference>
<dbReference type="PANTHER" id="PTHR33295:SF8">
    <property type="entry name" value="AAA+ ATPASE DOMAIN-CONTAINING PROTEIN"/>
    <property type="match status" value="1"/>
</dbReference>
<dbReference type="SMART" id="SM00382">
    <property type="entry name" value="AAA"/>
    <property type="match status" value="1"/>
</dbReference>
<proteinExistence type="predicted"/>
<accession>A0A3B0UPP2</accession>
<dbReference type="InterPro" id="IPR003593">
    <property type="entry name" value="AAA+_ATPase"/>
</dbReference>
<dbReference type="Gene3D" id="3.40.50.300">
    <property type="entry name" value="P-loop containing nucleotide triphosphate hydrolases"/>
    <property type="match status" value="2"/>
</dbReference>
<sequence>MFFRRKQYDTLKNLLGSRQVIVLTGMRRVGKTTLMRRLFNELKDENKVFLDMENPLEQLIFDELDFNNILNNLQQFGITKNRKAYLFIDEIQLVPGVVKAIKYLYDHYDIKFMITGSSSFYLKNLFPESLAGRKFIVELYPLDFEEFMIFKGLPLSFTDSMGEKAKQKNRLFFEKYKTYYNEYLEYGGFPQIVLAVEPEKKKRLLRGIFTSYFEKDVKSLSDFRHIKGFRDLILLLLRRTGSKLDISKLAMVLGLSRPTVYSYLSFLEQTYFISTVKPYSGSIDKELSGAGKVYICDTGFVNLFAKVDEGNLFENAVFNNLRLYGKINYYQNRSGSEIDFILQEKGIAIEVKTKAIKQHIQKLERLSGSLGLKEFYVISKEFSEERNVISALNL</sequence>
<organism evidence="2">
    <name type="scientific">hydrothermal vent metagenome</name>
    <dbReference type="NCBI Taxonomy" id="652676"/>
    <lineage>
        <taxon>unclassified sequences</taxon>
        <taxon>metagenomes</taxon>
        <taxon>ecological metagenomes</taxon>
    </lineage>
</organism>
<dbReference type="EMBL" id="UOET01000040">
    <property type="protein sequence ID" value="VAW26549.1"/>
    <property type="molecule type" value="Genomic_DNA"/>
</dbReference>
<evidence type="ECO:0000259" key="1">
    <source>
        <dbReference type="SMART" id="SM00382"/>
    </source>
</evidence>
<dbReference type="Pfam" id="PF13635">
    <property type="entry name" value="DUF4143"/>
    <property type="match status" value="1"/>
</dbReference>
<dbReference type="Pfam" id="PF13173">
    <property type="entry name" value="AAA_14"/>
    <property type="match status" value="1"/>
</dbReference>
<evidence type="ECO:0000313" key="2">
    <source>
        <dbReference type="EMBL" id="VAW26549.1"/>
    </source>
</evidence>
<feature type="domain" description="AAA+ ATPase" evidence="1">
    <location>
        <begin position="17"/>
        <end position="141"/>
    </location>
</feature>
<dbReference type="InterPro" id="IPR027417">
    <property type="entry name" value="P-loop_NTPase"/>
</dbReference>
<protein>
    <submittedName>
        <fullName evidence="2">ATPase</fullName>
    </submittedName>
</protein>
<dbReference type="SUPFAM" id="SSF46785">
    <property type="entry name" value="Winged helix' DNA-binding domain"/>
    <property type="match status" value="1"/>
</dbReference>
<dbReference type="AlphaFoldDB" id="A0A3B0UPP2"/>
<gene>
    <name evidence="2" type="ORF">MNBD_BACTEROID07-258</name>
</gene>
<reference evidence="2" key="1">
    <citation type="submission" date="2018-06" db="EMBL/GenBank/DDBJ databases">
        <authorList>
            <person name="Zhirakovskaya E."/>
        </authorList>
    </citation>
    <scope>NUCLEOTIDE SEQUENCE</scope>
</reference>
<name>A0A3B0UPP2_9ZZZZ</name>
<dbReference type="CDD" id="cd00009">
    <property type="entry name" value="AAA"/>
    <property type="match status" value="1"/>
</dbReference>
<dbReference type="InterPro" id="IPR041682">
    <property type="entry name" value="AAA_14"/>
</dbReference>
<dbReference type="SUPFAM" id="SSF52540">
    <property type="entry name" value="P-loop containing nucleoside triphosphate hydrolases"/>
    <property type="match status" value="1"/>
</dbReference>